<dbReference type="InterPro" id="IPR058792">
    <property type="entry name" value="Beta-barrel_RND_2"/>
</dbReference>
<organism evidence="5 6">
    <name type="scientific">Kryptobacter tengchongensis</name>
    <dbReference type="NCBI Taxonomy" id="1643429"/>
    <lineage>
        <taxon>Bacteria</taxon>
        <taxon>Pseudomonadati</taxon>
        <taxon>Candidatus Kryptoniota</taxon>
        <taxon>Candidatus Kryptobacter</taxon>
    </lineage>
</organism>
<reference evidence="5 6" key="1">
    <citation type="submission" date="2015-11" db="EMBL/GenBank/DDBJ databases">
        <authorList>
            <person name="Varghese N."/>
        </authorList>
    </citation>
    <scope>NUCLEOTIDE SEQUENCE [LARGE SCALE GENOMIC DNA]</scope>
    <source>
        <strain evidence="5 6">JGI-25</strain>
    </source>
</reference>
<dbReference type="Pfam" id="PF25954">
    <property type="entry name" value="Beta-barrel_RND_2"/>
    <property type="match status" value="1"/>
</dbReference>
<dbReference type="InterPro" id="IPR050465">
    <property type="entry name" value="UPF0194_transport"/>
</dbReference>
<dbReference type="Gene3D" id="2.40.30.170">
    <property type="match status" value="1"/>
</dbReference>
<dbReference type="PROSITE" id="PS51257">
    <property type="entry name" value="PROKAR_LIPOPROTEIN"/>
    <property type="match status" value="1"/>
</dbReference>
<name>A0A916PEG3_KRYT1</name>
<dbReference type="PANTHER" id="PTHR32347:SF23">
    <property type="entry name" value="BLL5650 PROTEIN"/>
    <property type="match status" value="1"/>
</dbReference>
<dbReference type="Pfam" id="PF25881">
    <property type="entry name" value="HH_YBHG"/>
    <property type="match status" value="1"/>
</dbReference>
<dbReference type="PANTHER" id="PTHR32347">
    <property type="entry name" value="EFFLUX SYSTEM COMPONENT YKNX-RELATED"/>
    <property type="match status" value="1"/>
</dbReference>
<dbReference type="Gene3D" id="2.40.50.100">
    <property type="match status" value="2"/>
</dbReference>
<feature type="domain" description="YbhG-like alpha-helical hairpin" evidence="3">
    <location>
        <begin position="76"/>
        <end position="195"/>
    </location>
</feature>
<dbReference type="EMBL" id="CZVV01000031">
    <property type="protein sequence ID" value="CUS99915.1"/>
    <property type="molecule type" value="Genomic_DNA"/>
</dbReference>
<evidence type="ECO:0000259" key="4">
    <source>
        <dbReference type="Pfam" id="PF25954"/>
    </source>
</evidence>
<accession>A0A916PEG3</accession>
<dbReference type="AlphaFoldDB" id="A0A916PEG3"/>
<proteinExistence type="predicted"/>
<evidence type="ECO:0000259" key="3">
    <source>
        <dbReference type="Pfam" id="PF25881"/>
    </source>
</evidence>
<protein>
    <submittedName>
        <fullName evidence="5">HlyD family secretion protein</fullName>
    </submittedName>
</protein>
<dbReference type="InterPro" id="IPR059052">
    <property type="entry name" value="HH_YbhG-like"/>
</dbReference>
<evidence type="ECO:0000313" key="5">
    <source>
        <dbReference type="EMBL" id="CUS99915.1"/>
    </source>
</evidence>
<sequence length="321" mass="36414">MQKHLILTLILTLLMSCSNNENSGSFETSGTVEAREVMVSSEVSGKIIRLNFDEGERVDSGFVLCQVDTELVYQRYVEAKAQAEALFLQYRLLLKGARSEEIEAMEEIVNRSRVNFENAQKQLERTKSLYEDGIITQEQFDNVKTIYEASKTQYEEAKKRLEILKKGPREEEIKIAFSNYNRAIAQLKSMEIQLKRSKIVSPIPGFVLEKFVEVGEFVSPGTPVAKIAGLDEVYVRIYVPEREIGLIKVGDSVNVKVDSHPGKIFKGVIVFISPKAEFTPKNVQTKDERVKLVYAVKVKIKNEDGIFKPGMPADVEIIKRR</sequence>
<dbReference type="SUPFAM" id="SSF111369">
    <property type="entry name" value="HlyD-like secretion proteins"/>
    <property type="match status" value="2"/>
</dbReference>
<evidence type="ECO:0000313" key="6">
    <source>
        <dbReference type="Proteomes" id="UP000243105"/>
    </source>
</evidence>
<keyword evidence="2" id="KW-0175">Coiled coil</keyword>
<dbReference type="GO" id="GO:0030313">
    <property type="term" value="C:cell envelope"/>
    <property type="evidence" value="ECO:0007669"/>
    <property type="project" value="UniProtKB-SubCell"/>
</dbReference>
<evidence type="ECO:0000256" key="1">
    <source>
        <dbReference type="ARBA" id="ARBA00004196"/>
    </source>
</evidence>
<dbReference type="RefSeq" id="WP_072263760.1">
    <property type="nucleotide sequence ID" value="NZ_CZVV01000031.1"/>
</dbReference>
<dbReference type="Proteomes" id="UP000243105">
    <property type="component" value="Unassembled WGS sequence"/>
</dbReference>
<dbReference type="Gene3D" id="1.10.287.470">
    <property type="entry name" value="Helix hairpin bin"/>
    <property type="match status" value="1"/>
</dbReference>
<comment type="caution">
    <text evidence="5">The sequence shown here is derived from an EMBL/GenBank/DDBJ whole genome shotgun (WGS) entry which is preliminary data.</text>
</comment>
<comment type="subcellular location">
    <subcellularLocation>
        <location evidence="1">Cell envelope</location>
    </subcellularLocation>
</comment>
<evidence type="ECO:0000256" key="2">
    <source>
        <dbReference type="ARBA" id="ARBA00023054"/>
    </source>
</evidence>
<gene>
    <name evidence="5" type="ORF">JGI25_00652</name>
</gene>
<feature type="domain" description="CusB-like beta-barrel" evidence="4">
    <location>
        <begin position="233"/>
        <end position="317"/>
    </location>
</feature>